<dbReference type="RefSeq" id="WP_377314136.1">
    <property type="nucleotide sequence ID" value="NZ_JBHUIY010000003.1"/>
</dbReference>
<evidence type="ECO:0000313" key="10">
    <source>
        <dbReference type="Proteomes" id="UP001597296"/>
    </source>
</evidence>
<dbReference type="InterPro" id="IPR058792">
    <property type="entry name" value="Beta-barrel_RND_2"/>
</dbReference>
<organism evidence="9 10">
    <name type="scientific">Phaeospirillum tilakii</name>
    <dbReference type="NCBI Taxonomy" id="741673"/>
    <lineage>
        <taxon>Bacteria</taxon>
        <taxon>Pseudomonadati</taxon>
        <taxon>Pseudomonadota</taxon>
        <taxon>Alphaproteobacteria</taxon>
        <taxon>Rhodospirillales</taxon>
        <taxon>Rhodospirillaceae</taxon>
        <taxon>Phaeospirillum</taxon>
    </lineage>
</organism>
<dbReference type="Gene3D" id="1.10.287.470">
    <property type="entry name" value="Helix hairpin bin"/>
    <property type="match status" value="1"/>
</dbReference>
<reference evidence="10" key="1">
    <citation type="journal article" date="2019" name="Int. J. Syst. Evol. Microbiol.">
        <title>The Global Catalogue of Microorganisms (GCM) 10K type strain sequencing project: providing services to taxonomists for standard genome sequencing and annotation.</title>
        <authorList>
            <consortium name="The Broad Institute Genomics Platform"/>
            <consortium name="The Broad Institute Genome Sequencing Center for Infectious Disease"/>
            <person name="Wu L."/>
            <person name="Ma J."/>
        </authorList>
    </citation>
    <scope>NUCLEOTIDE SEQUENCE [LARGE SCALE GENOMIC DNA]</scope>
    <source>
        <strain evidence="10">KCTC 15012</strain>
    </source>
</reference>
<feature type="domain" description="YbhG-like alpha-helical hairpin" evidence="7">
    <location>
        <begin position="85"/>
        <end position="213"/>
    </location>
</feature>
<dbReference type="Gene3D" id="2.40.30.170">
    <property type="match status" value="1"/>
</dbReference>
<evidence type="ECO:0000256" key="6">
    <source>
        <dbReference type="SAM" id="Coils"/>
    </source>
</evidence>
<evidence type="ECO:0000259" key="8">
    <source>
        <dbReference type="Pfam" id="PF25954"/>
    </source>
</evidence>
<name>A0ABW5C8X1_9PROT</name>
<gene>
    <name evidence="9" type="primary">hlyD</name>
    <name evidence="9" type="ORF">ACFSNB_02360</name>
</gene>
<comment type="similarity">
    <text evidence="2">Belongs to the UPF0194 family.</text>
</comment>
<evidence type="ECO:0000256" key="1">
    <source>
        <dbReference type="ARBA" id="ARBA00004418"/>
    </source>
</evidence>
<keyword evidence="5 6" id="KW-0175">Coiled coil</keyword>
<comment type="subcellular location">
    <subcellularLocation>
        <location evidence="1">Periplasm</location>
    </subcellularLocation>
</comment>
<evidence type="ECO:0000259" key="7">
    <source>
        <dbReference type="Pfam" id="PF25881"/>
    </source>
</evidence>
<dbReference type="Pfam" id="PF25954">
    <property type="entry name" value="Beta-barrel_RND_2"/>
    <property type="match status" value="1"/>
</dbReference>
<dbReference type="InterPro" id="IPR050465">
    <property type="entry name" value="UPF0194_transport"/>
</dbReference>
<sequence length="348" mass="36351">MIRRALVVRSLAVLLLAGGLAFAGWRADLPARLAGRSPAPAELTLYGNVDIRQAQLGFRVGGRIAALLVDEGDRVAPDQPLARLDPQPLRDRVAAALARAAEAEASLTRLVAGPRPAEIAAGRAAHAERLADLRNAELALERARALRHSGTIAQAALDQAEANRGMAAARAASARENLRLLEQGTRAEEIAAGRAAAAAAQAELAAARTDLADADLRAPAAGVVLSRLREPGAIVSPSDPVLTLSLERPVWVRAYVAEAALGRIHPGMAVTVTTDGEPARPRPGTVGFISPVAEFTPKSVETPDLRTDLVYRLRVVIDQPDPGLRQGMPVTVHVPPPAVEAGDGAAGR</sequence>
<proteinExistence type="inferred from homology"/>
<dbReference type="EMBL" id="JBHUIY010000003">
    <property type="protein sequence ID" value="MFD2232641.1"/>
    <property type="molecule type" value="Genomic_DNA"/>
</dbReference>
<dbReference type="Proteomes" id="UP001597296">
    <property type="component" value="Unassembled WGS sequence"/>
</dbReference>
<evidence type="ECO:0000256" key="2">
    <source>
        <dbReference type="ARBA" id="ARBA00010602"/>
    </source>
</evidence>
<evidence type="ECO:0000256" key="4">
    <source>
        <dbReference type="ARBA" id="ARBA00022764"/>
    </source>
</evidence>
<dbReference type="InterPro" id="IPR059052">
    <property type="entry name" value="HH_YbhG-like"/>
</dbReference>
<comment type="caution">
    <text evidence="9">The sequence shown here is derived from an EMBL/GenBank/DDBJ whole genome shotgun (WGS) entry which is preliminary data.</text>
</comment>
<keyword evidence="4" id="KW-0574">Periplasm</keyword>
<feature type="domain" description="CusB-like beta-barrel" evidence="8">
    <location>
        <begin position="249"/>
        <end position="334"/>
    </location>
</feature>
<dbReference type="SUPFAM" id="SSF111369">
    <property type="entry name" value="HlyD-like secretion proteins"/>
    <property type="match status" value="2"/>
</dbReference>
<feature type="coiled-coil region" evidence="6">
    <location>
        <begin position="157"/>
        <end position="217"/>
    </location>
</feature>
<dbReference type="PANTHER" id="PTHR32347">
    <property type="entry name" value="EFFLUX SYSTEM COMPONENT YKNX-RELATED"/>
    <property type="match status" value="1"/>
</dbReference>
<keyword evidence="3" id="KW-0732">Signal</keyword>
<keyword evidence="10" id="KW-1185">Reference proteome</keyword>
<dbReference type="PANTHER" id="PTHR32347:SF29">
    <property type="entry name" value="UPF0194 MEMBRANE PROTEIN YBHG"/>
    <property type="match status" value="1"/>
</dbReference>
<dbReference type="Pfam" id="PF25881">
    <property type="entry name" value="HH_YBHG"/>
    <property type="match status" value="1"/>
</dbReference>
<evidence type="ECO:0000256" key="3">
    <source>
        <dbReference type="ARBA" id="ARBA00022729"/>
    </source>
</evidence>
<dbReference type="NCBIfam" id="NF002939">
    <property type="entry name" value="PRK03598.1"/>
    <property type="match status" value="1"/>
</dbReference>
<evidence type="ECO:0000313" key="9">
    <source>
        <dbReference type="EMBL" id="MFD2232641.1"/>
    </source>
</evidence>
<dbReference type="Gene3D" id="2.40.50.100">
    <property type="match status" value="1"/>
</dbReference>
<protein>
    <submittedName>
        <fullName evidence="9">Secretion protein HlyD</fullName>
    </submittedName>
</protein>
<accession>A0ABW5C8X1</accession>
<evidence type="ECO:0000256" key="5">
    <source>
        <dbReference type="ARBA" id="ARBA00023054"/>
    </source>
</evidence>